<proteinExistence type="predicted"/>
<comment type="caution">
    <text evidence="2">The sequence shown here is derived from an EMBL/GenBank/DDBJ whole genome shotgun (WGS) entry which is preliminary data.</text>
</comment>
<dbReference type="Gramene" id="mRNA:HanXRQr2_Chr13g0566911">
    <property type="protein sequence ID" value="mRNA:HanXRQr2_Chr13g0566911"/>
    <property type="gene ID" value="HanXRQr2_Chr13g0566911"/>
</dbReference>
<dbReference type="EMBL" id="MNCJ02000328">
    <property type="protein sequence ID" value="KAF5771609.1"/>
    <property type="molecule type" value="Genomic_DNA"/>
</dbReference>
<sequence>MAATGNMVHQQVHSQHRIHFVARTEIHTRIRNLDTLDAPGNLVHQQVEWESCSSLATVFLDQQGLQTQPPPPHWQHLIPMCR</sequence>
<gene>
    <name evidence="2" type="ORF">HanXRQr2_Chr13g0566911</name>
    <name evidence="1" type="ORF">HanXRQr2_Chr16g0758991</name>
</gene>
<dbReference type="Gramene" id="mRNA:HanXRQr2_Chr16g0758991">
    <property type="protein sequence ID" value="mRNA:HanXRQr2_Chr16g0758991"/>
    <property type="gene ID" value="HanXRQr2_Chr16g0758991"/>
</dbReference>
<protein>
    <submittedName>
        <fullName evidence="2">Uncharacterized protein</fullName>
    </submittedName>
</protein>
<dbReference type="EMBL" id="MNCJ02000331">
    <property type="protein sequence ID" value="KAF5760913.1"/>
    <property type="molecule type" value="Genomic_DNA"/>
</dbReference>
<dbReference type="AlphaFoldDB" id="A0A9K3HAT5"/>
<evidence type="ECO:0000313" key="2">
    <source>
        <dbReference type="EMBL" id="KAF5771609.1"/>
    </source>
</evidence>
<organism evidence="2 3">
    <name type="scientific">Helianthus annuus</name>
    <name type="common">Common sunflower</name>
    <dbReference type="NCBI Taxonomy" id="4232"/>
    <lineage>
        <taxon>Eukaryota</taxon>
        <taxon>Viridiplantae</taxon>
        <taxon>Streptophyta</taxon>
        <taxon>Embryophyta</taxon>
        <taxon>Tracheophyta</taxon>
        <taxon>Spermatophyta</taxon>
        <taxon>Magnoliopsida</taxon>
        <taxon>eudicotyledons</taxon>
        <taxon>Gunneridae</taxon>
        <taxon>Pentapetalae</taxon>
        <taxon>asterids</taxon>
        <taxon>campanulids</taxon>
        <taxon>Asterales</taxon>
        <taxon>Asteraceae</taxon>
        <taxon>Asteroideae</taxon>
        <taxon>Heliantheae alliance</taxon>
        <taxon>Heliantheae</taxon>
        <taxon>Helianthus</taxon>
    </lineage>
</organism>
<keyword evidence="3" id="KW-1185">Reference proteome</keyword>
<accession>A0A9K3HAT5</accession>
<evidence type="ECO:0000313" key="3">
    <source>
        <dbReference type="Proteomes" id="UP000215914"/>
    </source>
</evidence>
<name>A0A9K3HAT5_HELAN</name>
<reference evidence="2" key="1">
    <citation type="journal article" date="2017" name="Nature">
        <title>The sunflower genome provides insights into oil metabolism, flowering and Asterid evolution.</title>
        <authorList>
            <person name="Badouin H."/>
            <person name="Gouzy J."/>
            <person name="Grassa C.J."/>
            <person name="Murat F."/>
            <person name="Staton S.E."/>
            <person name="Cottret L."/>
            <person name="Lelandais-Briere C."/>
            <person name="Owens G.L."/>
            <person name="Carrere S."/>
            <person name="Mayjonade B."/>
            <person name="Legrand L."/>
            <person name="Gill N."/>
            <person name="Kane N.C."/>
            <person name="Bowers J.E."/>
            <person name="Hubner S."/>
            <person name="Bellec A."/>
            <person name="Berard A."/>
            <person name="Berges H."/>
            <person name="Blanchet N."/>
            <person name="Boniface M.C."/>
            <person name="Brunel D."/>
            <person name="Catrice O."/>
            <person name="Chaidir N."/>
            <person name="Claudel C."/>
            <person name="Donnadieu C."/>
            <person name="Faraut T."/>
            <person name="Fievet G."/>
            <person name="Helmstetter N."/>
            <person name="King M."/>
            <person name="Knapp S.J."/>
            <person name="Lai Z."/>
            <person name="Le Paslier M.C."/>
            <person name="Lippi Y."/>
            <person name="Lorenzon L."/>
            <person name="Mandel J.R."/>
            <person name="Marage G."/>
            <person name="Marchand G."/>
            <person name="Marquand E."/>
            <person name="Bret-Mestries E."/>
            <person name="Morien E."/>
            <person name="Nambeesan S."/>
            <person name="Nguyen T."/>
            <person name="Pegot-Espagnet P."/>
            <person name="Pouilly N."/>
            <person name="Raftis F."/>
            <person name="Sallet E."/>
            <person name="Schiex T."/>
            <person name="Thomas J."/>
            <person name="Vandecasteele C."/>
            <person name="Vares D."/>
            <person name="Vear F."/>
            <person name="Vautrin S."/>
            <person name="Crespi M."/>
            <person name="Mangin B."/>
            <person name="Burke J.M."/>
            <person name="Salse J."/>
            <person name="Munos S."/>
            <person name="Vincourt P."/>
            <person name="Rieseberg L.H."/>
            <person name="Langlade N.B."/>
        </authorList>
    </citation>
    <scope>NUCLEOTIDE SEQUENCE</scope>
    <source>
        <tissue evidence="2">Leaves</tissue>
    </source>
</reference>
<evidence type="ECO:0000313" key="1">
    <source>
        <dbReference type="EMBL" id="KAF5760913.1"/>
    </source>
</evidence>
<reference evidence="2" key="2">
    <citation type="submission" date="2020-06" db="EMBL/GenBank/DDBJ databases">
        <title>Helianthus annuus Genome sequencing and assembly Release 2.</title>
        <authorList>
            <person name="Gouzy J."/>
            <person name="Langlade N."/>
            <person name="Munos S."/>
        </authorList>
    </citation>
    <scope>NUCLEOTIDE SEQUENCE</scope>
    <source>
        <tissue evidence="2">Leaves</tissue>
    </source>
</reference>
<dbReference type="Proteomes" id="UP000215914">
    <property type="component" value="Unassembled WGS sequence"/>
</dbReference>